<dbReference type="RefSeq" id="WP_092157197.1">
    <property type="nucleotide sequence ID" value="NZ_FNGA01000001.1"/>
</dbReference>
<dbReference type="GO" id="GO:0043165">
    <property type="term" value="P:Gram-negative-bacterium-type cell outer membrane assembly"/>
    <property type="evidence" value="ECO:0007669"/>
    <property type="project" value="InterPro"/>
</dbReference>
<dbReference type="InterPro" id="IPR007485">
    <property type="entry name" value="LPS_assembly_LptE"/>
</dbReference>
<reference evidence="2" key="1">
    <citation type="submission" date="2016-10" db="EMBL/GenBank/DDBJ databases">
        <authorList>
            <person name="Varghese N."/>
            <person name="Submissions S."/>
        </authorList>
    </citation>
    <scope>NUCLEOTIDE SEQUENCE [LARGE SCALE GENOMIC DNA]</scope>
    <source>
        <strain evidence="2">DSM 16995</strain>
    </source>
</reference>
<evidence type="ECO:0000313" key="1">
    <source>
        <dbReference type="EMBL" id="SDK32905.1"/>
    </source>
</evidence>
<dbReference type="Proteomes" id="UP000199053">
    <property type="component" value="Unassembled WGS sequence"/>
</dbReference>
<name>A0A1G9B252_9BACT</name>
<proteinExistence type="predicted"/>
<dbReference type="OrthoDB" id="5459831at2"/>
<keyword evidence="2" id="KW-1185">Reference proteome</keyword>
<dbReference type="Pfam" id="PF04390">
    <property type="entry name" value="LptE"/>
    <property type="match status" value="1"/>
</dbReference>
<dbReference type="AlphaFoldDB" id="A0A1G9B252"/>
<dbReference type="Gene3D" id="3.30.160.150">
    <property type="entry name" value="Lipoprotein like domain"/>
    <property type="match status" value="1"/>
</dbReference>
<dbReference type="GO" id="GO:0019867">
    <property type="term" value="C:outer membrane"/>
    <property type="evidence" value="ECO:0007669"/>
    <property type="project" value="InterPro"/>
</dbReference>
<gene>
    <name evidence="1" type="ORF">SAMN05660337_0098</name>
</gene>
<protein>
    <submittedName>
        <fullName evidence="1">Lipopolysaccharide-assembly</fullName>
    </submittedName>
</protein>
<dbReference type="EMBL" id="FNGA01000001">
    <property type="protein sequence ID" value="SDK32905.1"/>
    <property type="molecule type" value="Genomic_DNA"/>
</dbReference>
<evidence type="ECO:0000313" key="2">
    <source>
        <dbReference type="Proteomes" id="UP000199053"/>
    </source>
</evidence>
<sequence>MIAINTVKRLLLLLCLVFFVSGCGYHNSASEPNRLPEAFREVAIAEVTNPTLERWLEPKIRSGLRDEITRRGQLTWVEKSKAEALFNIRIVSYSNGSRVLGDKDKTLKYDATLKVQMKVVDAADGHLIWNSGNVEVTESYYTGQEDATDQLVVKLLIRRLVDRMNQAY</sequence>
<organism evidence="1 2">
    <name type="scientific">Maridesulfovibrio ferrireducens</name>
    <dbReference type="NCBI Taxonomy" id="246191"/>
    <lineage>
        <taxon>Bacteria</taxon>
        <taxon>Pseudomonadati</taxon>
        <taxon>Thermodesulfobacteriota</taxon>
        <taxon>Desulfovibrionia</taxon>
        <taxon>Desulfovibrionales</taxon>
        <taxon>Desulfovibrionaceae</taxon>
        <taxon>Maridesulfovibrio</taxon>
    </lineage>
</organism>
<dbReference type="STRING" id="246191.SAMN05660337_0098"/>
<accession>A0A1G9B252</accession>